<feature type="transmembrane region" description="Helical" evidence="2">
    <location>
        <begin position="29"/>
        <end position="47"/>
    </location>
</feature>
<keyword evidence="2" id="KW-1133">Transmembrane helix</keyword>
<evidence type="ECO:0000256" key="1">
    <source>
        <dbReference type="SAM" id="MobiDB-lite"/>
    </source>
</evidence>
<proteinExistence type="predicted"/>
<evidence type="ECO:0000313" key="3">
    <source>
        <dbReference type="EMBL" id="RYU11448.1"/>
    </source>
</evidence>
<keyword evidence="4" id="KW-1185">Reference proteome</keyword>
<gene>
    <name evidence="3" type="ORF">ETU37_12795</name>
</gene>
<comment type="caution">
    <text evidence="3">The sequence shown here is derived from an EMBL/GenBank/DDBJ whole genome shotgun (WGS) entry which is preliminary data.</text>
</comment>
<dbReference type="AlphaFoldDB" id="A0A4Q5J1G7"/>
<dbReference type="OrthoDB" id="4229919at2"/>
<protein>
    <submittedName>
        <fullName evidence="3">DUF3099 domain-containing protein</fullName>
    </submittedName>
</protein>
<feature type="region of interest" description="Disordered" evidence="1">
    <location>
        <begin position="73"/>
        <end position="99"/>
    </location>
</feature>
<name>A0A4Q5J1G7_9ACTN</name>
<accession>A0A4Q5J1G7</accession>
<keyword evidence="2" id="KW-0812">Transmembrane</keyword>
<evidence type="ECO:0000313" key="4">
    <source>
        <dbReference type="Proteomes" id="UP000291189"/>
    </source>
</evidence>
<evidence type="ECO:0000256" key="2">
    <source>
        <dbReference type="SAM" id="Phobius"/>
    </source>
</evidence>
<sequence length="99" mass="10957">MARKEPEPIRITTATRSHSDDIAGRQRRYVISMTIRTICFLLAVVSMGHWFMWVFLVASFVLPYVAVVIANAGVSPDPGGPDEVLPDFTTRSLEGPDHA</sequence>
<keyword evidence="2" id="KW-0472">Membrane</keyword>
<dbReference type="Proteomes" id="UP000291189">
    <property type="component" value="Unassembled WGS sequence"/>
</dbReference>
<dbReference type="RefSeq" id="WP_129987723.1">
    <property type="nucleotide sequence ID" value="NZ_SDPU01000023.1"/>
</dbReference>
<dbReference type="EMBL" id="SDPU01000023">
    <property type="protein sequence ID" value="RYU11448.1"/>
    <property type="molecule type" value="Genomic_DNA"/>
</dbReference>
<reference evidence="3 4" key="1">
    <citation type="submission" date="2019-01" db="EMBL/GenBank/DDBJ databases">
        <title>Nocardioides guangzhouensis sp. nov., an actinobacterium isolated from soil.</title>
        <authorList>
            <person name="Fu Y."/>
            <person name="Cai Y."/>
            <person name="Lin Z."/>
            <person name="Chen P."/>
        </authorList>
    </citation>
    <scope>NUCLEOTIDE SEQUENCE [LARGE SCALE GENOMIC DNA]</scope>
    <source>
        <strain evidence="3 4">NBRC 105384</strain>
    </source>
</reference>
<dbReference type="InterPro" id="IPR021449">
    <property type="entry name" value="DUF3099"/>
</dbReference>
<dbReference type="Pfam" id="PF11298">
    <property type="entry name" value="DUF3099"/>
    <property type="match status" value="1"/>
</dbReference>
<organism evidence="3 4">
    <name type="scientific">Nocardioides iriomotensis</name>
    <dbReference type="NCBI Taxonomy" id="715784"/>
    <lineage>
        <taxon>Bacteria</taxon>
        <taxon>Bacillati</taxon>
        <taxon>Actinomycetota</taxon>
        <taxon>Actinomycetes</taxon>
        <taxon>Propionibacteriales</taxon>
        <taxon>Nocardioidaceae</taxon>
        <taxon>Nocardioides</taxon>
    </lineage>
</organism>